<dbReference type="PANTHER" id="PTHR46910:SF15">
    <property type="entry name" value="PRNA PROTEIN"/>
    <property type="match status" value="1"/>
</dbReference>
<dbReference type="GO" id="GO:0000981">
    <property type="term" value="F:DNA-binding transcription factor activity, RNA polymerase II-specific"/>
    <property type="evidence" value="ECO:0007669"/>
    <property type="project" value="InterPro"/>
</dbReference>
<sequence>MELPPHPYPSLNKAKRPRVAEENRKRAVRACDGCRRVKEKCEGGVPCRRCTRYHRQCIFNAPSEPIEKSIRHRHRTESFTRDDEAEAERVRYMERILAHYVPNMSFDILSLRKVAEGLQRDHREQSISEGPATQAETDDLDDLAIDEEDFSIRAFPDNTTQYSGEFSYLNFSMKIRRKIDEWMQSSAPEEREETLPFEERWRSTHLESASSSVSAAIACLPPRYVAEFLINVANKYAQTNNFYVEEDWLRDKLAICYNNPDSLTSVDAASVCAILMLLAIGTQFAHMASPTPVNKISREESSTDDHRFSEDEVGLTFYHFASKLLPDIIATASVRSVQACLLIGTYLLPLDTSGLSYTYFGLAIKLAIQNGMHRRYTGEGLDPHMQEVRNRVFWTAFTIEKRISILHGRPASITDTDVDANLPVDLPSLHSSTTTNNLTNMVALIKLTLKLGKVAEEISSLRKAHKWQQPNPLENLLTQRRELIEWWSSLPEETSCRDLNPTSPLFRCNVHLKLDYCLTRIFMGRPFLFSNLRNGNQSSLQKTSASRSKLRTILVSDCVEAALEIVDLCRLLRDETGLARASYTEFSSCRAALLVILAQSLTKRTERLRNALTQGMGLIKIMSMGIGSARSAVSVIETLERAIRRLEDWSEIQGPAKEPQDSADSGYERFKSWEMLWKTGPISPATGNSSSNSDKSQSTLKRKRDASEMQFSSSANATSLSNPTIPFTTELAVPGDIDTGLLPDTLTGSISDNTDSKKFVNLENGNTQTPDDTSIFHQLDMAHSSSTAGLPQVPQFGFEGFVTNFPQELDEFTAISCFDSDFLAQNAASSGGSVDNIDGSVSNGDGWLA</sequence>
<name>B6QAI8_TALMQ</name>
<evidence type="ECO:0000313" key="9">
    <source>
        <dbReference type="Proteomes" id="UP000001294"/>
    </source>
</evidence>
<keyword evidence="2" id="KW-0805">Transcription regulation</keyword>
<dbReference type="InterPro" id="IPR050987">
    <property type="entry name" value="AtrR-like"/>
</dbReference>
<accession>B6QAI8</accession>
<proteinExistence type="predicted"/>
<dbReference type="EMBL" id="DS995900">
    <property type="protein sequence ID" value="EEA26284.1"/>
    <property type="molecule type" value="Genomic_DNA"/>
</dbReference>
<feature type="region of interest" description="Disordered" evidence="6">
    <location>
        <begin position="120"/>
        <end position="139"/>
    </location>
</feature>
<dbReference type="SMART" id="SM00066">
    <property type="entry name" value="GAL4"/>
    <property type="match status" value="1"/>
</dbReference>
<evidence type="ECO:0000313" key="8">
    <source>
        <dbReference type="EMBL" id="EEA26284.1"/>
    </source>
</evidence>
<feature type="compositionally biased region" description="Polar residues" evidence="6">
    <location>
        <begin position="709"/>
        <end position="724"/>
    </location>
</feature>
<evidence type="ECO:0000256" key="3">
    <source>
        <dbReference type="ARBA" id="ARBA00023125"/>
    </source>
</evidence>
<dbReference type="AlphaFoldDB" id="B6QAI8"/>
<dbReference type="InterPro" id="IPR036864">
    <property type="entry name" value="Zn2-C6_fun-type_DNA-bd_sf"/>
</dbReference>
<evidence type="ECO:0000259" key="7">
    <source>
        <dbReference type="PROSITE" id="PS50048"/>
    </source>
</evidence>
<dbReference type="GO" id="GO:0006351">
    <property type="term" value="P:DNA-templated transcription"/>
    <property type="evidence" value="ECO:0007669"/>
    <property type="project" value="InterPro"/>
</dbReference>
<dbReference type="PROSITE" id="PS00463">
    <property type="entry name" value="ZN2_CY6_FUNGAL_1"/>
    <property type="match status" value="1"/>
</dbReference>
<feature type="domain" description="Zn(2)-C6 fungal-type" evidence="7">
    <location>
        <begin position="30"/>
        <end position="59"/>
    </location>
</feature>
<dbReference type="InterPro" id="IPR001138">
    <property type="entry name" value="Zn2Cys6_DnaBD"/>
</dbReference>
<keyword evidence="9" id="KW-1185">Reference proteome</keyword>
<dbReference type="PhylomeDB" id="B6QAI8"/>
<evidence type="ECO:0000256" key="4">
    <source>
        <dbReference type="ARBA" id="ARBA00023163"/>
    </source>
</evidence>
<dbReference type="GO" id="GO:0008270">
    <property type="term" value="F:zinc ion binding"/>
    <property type="evidence" value="ECO:0007669"/>
    <property type="project" value="InterPro"/>
</dbReference>
<dbReference type="CDD" id="cd12148">
    <property type="entry name" value="fungal_TF_MHR"/>
    <property type="match status" value="1"/>
</dbReference>
<keyword evidence="3" id="KW-0238">DNA-binding</keyword>
<dbReference type="Pfam" id="PF00172">
    <property type="entry name" value="Zn_clus"/>
    <property type="match status" value="1"/>
</dbReference>
<dbReference type="HOGENOM" id="CLU_009353_0_0_1"/>
<evidence type="ECO:0000256" key="6">
    <source>
        <dbReference type="SAM" id="MobiDB-lite"/>
    </source>
</evidence>
<gene>
    <name evidence="8" type="ORF">PMAA_073600</name>
</gene>
<dbReference type="VEuPathDB" id="FungiDB:PMAA_073600"/>
<evidence type="ECO:0000256" key="1">
    <source>
        <dbReference type="ARBA" id="ARBA00022723"/>
    </source>
</evidence>
<organism evidence="8 9">
    <name type="scientific">Talaromyces marneffei (strain ATCC 18224 / CBS 334.59 / QM 7333)</name>
    <name type="common">Penicillium marneffei</name>
    <dbReference type="NCBI Taxonomy" id="441960"/>
    <lineage>
        <taxon>Eukaryota</taxon>
        <taxon>Fungi</taxon>
        <taxon>Dikarya</taxon>
        <taxon>Ascomycota</taxon>
        <taxon>Pezizomycotina</taxon>
        <taxon>Eurotiomycetes</taxon>
        <taxon>Eurotiomycetidae</taxon>
        <taxon>Eurotiales</taxon>
        <taxon>Trichocomaceae</taxon>
        <taxon>Talaromyces</taxon>
        <taxon>Talaromyces sect. Talaromyces</taxon>
    </lineage>
</organism>
<dbReference type="STRING" id="441960.B6QAI8"/>
<evidence type="ECO:0000256" key="5">
    <source>
        <dbReference type="ARBA" id="ARBA00023242"/>
    </source>
</evidence>
<keyword evidence="1" id="KW-0479">Metal-binding</keyword>
<dbReference type="OrthoDB" id="3921198at2759"/>
<reference evidence="9" key="1">
    <citation type="journal article" date="2015" name="Genome Announc.">
        <title>Genome sequence of the AIDS-associated pathogen Penicillium marneffei (ATCC18224) and its near taxonomic relative Talaromyces stipitatus (ATCC10500).</title>
        <authorList>
            <person name="Nierman W.C."/>
            <person name="Fedorova-Abrams N.D."/>
            <person name="Andrianopoulos A."/>
        </authorList>
    </citation>
    <scope>NUCLEOTIDE SEQUENCE [LARGE SCALE GENOMIC DNA]</scope>
    <source>
        <strain evidence="9">ATCC 18224 / CBS 334.59 / QM 7333</strain>
    </source>
</reference>
<keyword evidence="4" id="KW-0804">Transcription</keyword>
<dbReference type="Pfam" id="PF04082">
    <property type="entry name" value="Fungal_trans"/>
    <property type="match status" value="1"/>
</dbReference>
<dbReference type="CDD" id="cd00067">
    <property type="entry name" value="GAL4"/>
    <property type="match status" value="1"/>
</dbReference>
<dbReference type="Proteomes" id="UP000001294">
    <property type="component" value="Unassembled WGS sequence"/>
</dbReference>
<dbReference type="PROSITE" id="PS50048">
    <property type="entry name" value="ZN2_CY6_FUNGAL_2"/>
    <property type="match status" value="1"/>
</dbReference>
<dbReference type="Gene3D" id="4.10.240.10">
    <property type="entry name" value="Zn(2)-C6 fungal-type DNA-binding domain"/>
    <property type="match status" value="1"/>
</dbReference>
<dbReference type="InterPro" id="IPR007219">
    <property type="entry name" value="XnlR_reg_dom"/>
</dbReference>
<keyword evidence="5" id="KW-0539">Nucleus</keyword>
<dbReference type="SUPFAM" id="SSF57701">
    <property type="entry name" value="Zn2/Cys6 DNA-binding domain"/>
    <property type="match status" value="1"/>
</dbReference>
<dbReference type="SMART" id="SM00906">
    <property type="entry name" value="Fungal_trans"/>
    <property type="match status" value="1"/>
</dbReference>
<dbReference type="PANTHER" id="PTHR46910">
    <property type="entry name" value="TRANSCRIPTION FACTOR PDR1"/>
    <property type="match status" value="1"/>
</dbReference>
<protein>
    <submittedName>
        <fullName evidence="8">C6 transcription factor (PrnA), putative</fullName>
    </submittedName>
</protein>
<feature type="region of interest" description="Disordered" evidence="6">
    <location>
        <begin position="1"/>
        <end position="22"/>
    </location>
</feature>
<feature type="region of interest" description="Disordered" evidence="6">
    <location>
        <begin position="681"/>
        <end position="724"/>
    </location>
</feature>
<feature type="compositionally biased region" description="Low complexity" evidence="6">
    <location>
        <begin position="689"/>
        <end position="698"/>
    </location>
</feature>
<evidence type="ECO:0000256" key="2">
    <source>
        <dbReference type="ARBA" id="ARBA00023015"/>
    </source>
</evidence>
<dbReference type="GO" id="GO:0003677">
    <property type="term" value="F:DNA binding"/>
    <property type="evidence" value="ECO:0007669"/>
    <property type="project" value="UniProtKB-KW"/>
</dbReference>